<dbReference type="InterPro" id="IPR039241">
    <property type="entry name" value="Rrp9-like"/>
</dbReference>
<feature type="compositionally biased region" description="Acidic residues" evidence="10">
    <location>
        <begin position="69"/>
        <end position="82"/>
    </location>
</feature>
<keyword evidence="5" id="KW-0677">Repeat</keyword>
<sequence length="506" mass="56366">MKNKSEKRKGGSFKRSGKNSLIDNDPFFEQETKKRRKVSYDDEDIESVDSDAEENGFTGGDEDSKKNEEVDEDEDEFADETAGETRKRLAEAFLERRREAKRRERDEDGDDDDEEDDDEGLKKSLMQNQLEESGRVRRVIASRVQKPLSTDGFSVLVKHRRSVVSVALSDDDSRGFSASKDGSIVHWDVASGKSDKYIWPSDDILKSHGMKVREPRNKKHSRESHALAVSSDGRYLATGGVDRHVHIWDVRTREHVQAFPGHRGTVSCLCFRHGTAEVYSGSFDRCIKVWNAEDKSFVTDIYGHQDEVLAIDMLRKERVLSVARDRTMLYHKVPEVSRWVYRAPASSLESCCFISDNEYLSGSDNGTVALWGMLKKKPMFVVKNAHHDIADGIITNGILENGDHEPVNANSCSASSWVNSVAACRGSDLAASGAGNGSVRLWAVETGANAIRPLYDLPLTGFVNSLAFAKSGKFLIAGVGQETRFGRWGCLKSAQNGVAIHPLRLS</sequence>
<accession>A0ABD0ZDB4</accession>
<keyword evidence="6" id="KW-0694">RNA-binding</keyword>
<dbReference type="GO" id="GO:1990904">
    <property type="term" value="C:ribonucleoprotein complex"/>
    <property type="evidence" value="ECO:0007669"/>
    <property type="project" value="UniProtKB-KW"/>
</dbReference>
<dbReference type="InterPro" id="IPR019775">
    <property type="entry name" value="WD40_repeat_CS"/>
</dbReference>
<evidence type="ECO:0000313" key="11">
    <source>
        <dbReference type="EMBL" id="KAL1188334.1"/>
    </source>
</evidence>
<dbReference type="FunFam" id="2.130.10.10:FF:000483">
    <property type="entry name" value="U3 snoRNP-associated protein-like EMB2271"/>
    <property type="match status" value="1"/>
</dbReference>
<evidence type="ECO:0000256" key="3">
    <source>
        <dbReference type="ARBA" id="ARBA00022552"/>
    </source>
</evidence>
<dbReference type="GO" id="GO:0006364">
    <property type="term" value="P:rRNA processing"/>
    <property type="evidence" value="ECO:0007669"/>
    <property type="project" value="UniProtKB-KW"/>
</dbReference>
<feature type="repeat" description="WD" evidence="9">
    <location>
        <begin position="217"/>
        <end position="258"/>
    </location>
</feature>
<comment type="caution">
    <text evidence="11">The sequence shown here is derived from an EMBL/GenBank/DDBJ whole genome shotgun (WGS) entry which is preliminary data.</text>
</comment>
<dbReference type="PROSITE" id="PS00678">
    <property type="entry name" value="WD_REPEATS_1"/>
    <property type="match status" value="1"/>
</dbReference>
<evidence type="ECO:0000256" key="8">
    <source>
        <dbReference type="ARBA" id="ARBA00023274"/>
    </source>
</evidence>
<dbReference type="PANTHER" id="PTHR19865:SF0">
    <property type="entry name" value="U3 SMALL NUCLEOLAR RNA-INTERACTING PROTEIN 2"/>
    <property type="match status" value="1"/>
</dbReference>
<name>A0ABD0ZDB4_CARAN</name>
<dbReference type="GO" id="GO:0003723">
    <property type="term" value="F:RNA binding"/>
    <property type="evidence" value="ECO:0007669"/>
    <property type="project" value="UniProtKB-KW"/>
</dbReference>
<feature type="repeat" description="WD" evidence="9">
    <location>
        <begin position="259"/>
        <end position="300"/>
    </location>
</feature>
<keyword evidence="4 9" id="KW-0853">WD repeat</keyword>
<dbReference type="EMBL" id="JBANAX010000926">
    <property type="protein sequence ID" value="KAL1188334.1"/>
    <property type="molecule type" value="Genomic_DNA"/>
</dbReference>
<dbReference type="SUPFAM" id="SSF50978">
    <property type="entry name" value="WD40 repeat-like"/>
    <property type="match status" value="1"/>
</dbReference>
<evidence type="ECO:0000313" key="12">
    <source>
        <dbReference type="Proteomes" id="UP001558713"/>
    </source>
</evidence>
<dbReference type="InterPro" id="IPR001680">
    <property type="entry name" value="WD40_rpt"/>
</dbReference>
<reference evidence="11 12" key="1">
    <citation type="submission" date="2024-04" db="EMBL/GenBank/DDBJ databases">
        <title>Genome assembly C_amara_ONT_v2.</title>
        <authorList>
            <person name="Yant L."/>
            <person name="Moore C."/>
            <person name="Slenker M."/>
        </authorList>
    </citation>
    <scope>NUCLEOTIDE SEQUENCE [LARGE SCALE GENOMIC DNA]</scope>
    <source>
        <tissue evidence="11">Leaf</tissue>
    </source>
</reference>
<keyword evidence="3" id="KW-0698">rRNA processing</keyword>
<dbReference type="GO" id="GO:0005730">
    <property type="term" value="C:nucleolus"/>
    <property type="evidence" value="ECO:0007669"/>
    <property type="project" value="UniProtKB-SubCell"/>
</dbReference>
<feature type="compositionally biased region" description="Basic residues" evidence="10">
    <location>
        <begin position="1"/>
        <end position="17"/>
    </location>
</feature>
<organism evidence="11 12">
    <name type="scientific">Cardamine amara subsp. amara</name>
    <dbReference type="NCBI Taxonomy" id="228776"/>
    <lineage>
        <taxon>Eukaryota</taxon>
        <taxon>Viridiplantae</taxon>
        <taxon>Streptophyta</taxon>
        <taxon>Embryophyta</taxon>
        <taxon>Tracheophyta</taxon>
        <taxon>Spermatophyta</taxon>
        <taxon>Magnoliopsida</taxon>
        <taxon>eudicotyledons</taxon>
        <taxon>Gunneridae</taxon>
        <taxon>Pentapetalae</taxon>
        <taxon>rosids</taxon>
        <taxon>malvids</taxon>
        <taxon>Brassicales</taxon>
        <taxon>Brassicaceae</taxon>
        <taxon>Cardamineae</taxon>
        <taxon>Cardamine</taxon>
    </lineage>
</organism>
<gene>
    <name evidence="11" type="ORF">V5N11_031711</name>
</gene>
<evidence type="ECO:0000256" key="10">
    <source>
        <dbReference type="SAM" id="MobiDB-lite"/>
    </source>
</evidence>
<evidence type="ECO:0000256" key="9">
    <source>
        <dbReference type="PROSITE-ProRule" id="PRU00221"/>
    </source>
</evidence>
<feature type="compositionally biased region" description="Basic and acidic residues" evidence="10">
    <location>
        <begin position="83"/>
        <end position="106"/>
    </location>
</feature>
<feature type="region of interest" description="Disordered" evidence="10">
    <location>
        <begin position="1"/>
        <end position="134"/>
    </location>
</feature>
<dbReference type="PROSITE" id="PS50294">
    <property type="entry name" value="WD_REPEATS_REGION"/>
    <property type="match status" value="3"/>
</dbReference>
<feature type="repeat" description="WD" evidence="9">
    <location>
        <begin position="156"/>
        <end position="197"/>
    </location>
</feature>
<dbReference type="Pfam" id="PF00400">
    <property type="entry name" value="WD40"/>
    <property type="match status" value="5"/>
</dbReference>
<dbReference type="Gene3D" id="2.130.10.10">
    <property type="entry name" value="YVTN repeat-like/Quinoprotein amine dehydrogenase"/>
    <property type="match status" value="1"/>
</dbReference>
<comment type="similarity">
    <text evidence="2">Belongs to the WD repeat RRP9 family.</text>
</comment>
<evidence type="ECO:0000256" key="4">
    <source>
        <dbReference type="ARBA" id="ARBA00022574"/>
    </source>
</evidence>
<evidence type="ECO:0000256" key="2">
    <source>
        <dbReference type="ARBA" id="ARBA00006777"/>
    </source>
</evidence>
<comment type="subcellular location">
    <subcellularLocation>
        <location evidence="1">Nucleus</location>
        <location evidence="1">Nucleolus</location>
    </subcellularLocation>
</comment>
<dbReference type="PANTHER" id="PTHR19865">
    <property type="entry name" value="U3 SMALL NUCLEOLAR RNA INTERACTING PROTEIN 2"/>
    <property type="match status" value="1"/>
</dbReference>
<feature type="compositionally biased region" description="Acidic residues" evidence="10">
    <location>
        <begin position="107"/>
        <end position="119"/>
    </location>
</feature>
<evidence type="ECO:0000256" key="7">
    <source>
        <dbReference type="ARBA" id="ARBA00023242"/>
    </source>
</evidence>
<proteinExistence type="inferred from homology"/>
<keyword evidence="12" id="KW-1185">Reference proteome</keyword>
<dbReference type="InterPro" id="IPR036322">
    <property type="entry name" value="WD40_repeat_dom_sf"/>
</dbReference>
<keyword evidence="8" id="KW-0687">Ribonucleoprotein</keyword>
<dbReference type="Proteomes" id="UP001558713">
    <property type="component" value="Unassembled WGS sequence"/>
</dbReference>
<evidence type="ECO:0000256" key="5">
    <source>
        <dbReference type="ARBA" id="ARBA00022737"/>
    </source>
</evidence>
<evidence type="ECO:0000256" key="6">
    <source>
        <dbReference type="ARBA" id="ARBA00022884"/>
    </source>
</evidence>
<dbReference type="AlphaFoldDB" id="A0ABD0ZDB4"/>
<dbReference type="PROSITE" id="PS50082">
    <property type="entry name" value="WD_REPEATS_2"/>
    <property type="match status" value="3"/>
</dbReference>
<protein>
    <submittedName>
        <fullName evidence="11">U3 snoRNP-associated protein-like YAO</fullName>
    </submittedName>
</protein>
<keyword evidence="7" id="KW-0539">Nucleus</keyword>
<feature type="compositionally biased region" description="Acidic residues" evidence="10">
    <location>
        <begin position="41"/>
        <end position="54"/>
    </location>
</feature>
<dbReference type="InterPro" id="IPR015943">
    <property type="entry name" value="WD40/YVTN_repeat-like_dom_sf"/>
</dbReference>
<evidence type="ECO:0000256" key="1">
    <source>
        <dbReference type="ARBA" id="ARBA00004604"/>
    </source>
</evidence>
<dbReference type="SMART" id="SM00320">
    <property type="entry name" value="WD40"/>
    <property type="match status" value="6"/>
</dbReference>